<feature type="domain" description="HTH araC/xylS-type" evidence="11">
    <location>
        <begin position="404"/>
        <end position="506"/>
    </location>
</feature>
<keyword evidence="4 10" id="KW-0597">Phosphoprotein</keyword>
<reference evidence="13 14" key="1">
    <citation type="submission" date="2011-04" db="EMBL/GenBank/DDBJ databases">
        <title>The Genome Sequence of Clostridium citroniae WAL-19142.</title>
        <authorList>
            <consortium name="The Broad Institute Genome Sequencing Platform"/>
            <person name="Earl A."/>
            <person name="Ward D."/>
            <person name="Feldgarden M."/>
            <person name="Gevers D."/>
            <person name="Warren Y.A."/>
            <person name="Tyrrell K.L."/>
            <person name="Citron D.M."/>
            <person name="Goldstein E.J."/>
            <person name="Daigneault M."/>
            <person name="Allen-Vercoe E."/>
            <person name="Young S.K."/>
            <person name="Zeng Q."/>
            <person name="Gargeya S."/>
            <person name="Fitzgerald M."/>
            <person name="Haas B."/>
            <person name="Abouelleil A."/>
            <person name="Alvarado L."/>
            <person name="Arachchi H.M."/>
            <person name="Berlin A."/>
            <person name="Brown A."/>
            <person name="Chapman S.B."/>
            <person name="Chen Z."/>
            <person name="Dunbar C."/>
            <person name="Freedman E."/>
            <person name="Gearin G."/>
            <person name="Gellesch M."/>
            <person name="Goldberg J."/>
            <person name="Griggs A."/>
            <person name="Gujja S."/>
            <person name="Heilman E.R."/>
            <person name="Heiman D."/>
            <person name="Howarth C."/>
            <person name="Larson L."/>
            <person name="Lui A."/>
            <person name="MacDonald P.J."/>
            <person name="Mehta T."/>
            <person name="Montmayeur A."/>
            <person name="Murphy C."/>
            <person name="Neiman D."/>
            <person name="Pearson M."/>
            <person name="Priest M."/>
            <person name="Roberts A."/>
            <person name="Saif S."/>
            <person name="Shea T."/>
            <person name="Shenoy N."/>
            <person name="Sisk P."/>
            <person name="Stolte C."/>
            <person name="Sykes S."/>
            <person name="White J."/>
            <person name="Yandava C."/>
            <person name="Wortman J."/>
            <person name="Nusbaum C."/>
            <person name="Birren B."/>
        </authorList>
    </citation>
    <scope>NUCLEOTIDE SEQUENCE [LARGE SCALE GENOMIC DNA]</scope>
    <source>
        <strain evidence="13 14">WAL-19142</strain>
    </source>
</reference>
<keyword evidence="6" id="KW-0805">Transcription regulation</keyword>
<feature type="modified residue" description="4-aspartylphosphate" evidence="10">
    <location>
        <position position="55"/>
    </location>
</feature>
<dbReference type="AlphaFoldDB" id="A0A0J9CDI1"/>
<dbReference type="RefSeq" id="WP_048929481.1">
    <property type="nucleotide sequence ID" value="NZ_KQ235876.1"/>
</dbReference>
<dbReference type="GO" id="GO:0003700">
    <property type="term" value="F:DNA-binding transcription factor activity"/>
    <property type="evidence" value="ECO:0007669"/>
    <property type="project" value="InterPro"/>
</dbReference>
<dbReference type="PROSITE" id="PS01124">
    <property type="entry name" value="HTH_ARAC_FAMILY_2"/>
    <property type="match status" value="1"/>
</dbReference>
<comment type="subcellular location">
    <subcellularLocation>
        <location evidence="1">Cytoplasm</location>
    </subcellularLocation>
</comment>
<evidence type="ECO:0000313" key="13">
    <source>
        <dbReference type="EMBL" id="KMW22489.1"/>
    </source>
</evidence>
<keyword evidence="8" id="KW-0804">Transcription</keyword>
<evidence type="ECO:0000256" key="10">
    <source>
        <dbReference type="PROSITE-ProRule" id="PRU00169"/>
    </source>
</evidence>
<dbReference type="InterPro" id="IPR001789">
    <property type="entry name" value="Sig_transdc_resp-reg_receiver"/>
</dbReference>
<dbReference type="PROSITE" id="PS50110">
    <property type="entry name" value="RESPONSE_REGULATORY"/>
    <property type="match status" value="1"/>
</dbReference>
<keyword evidence="5" id="KW-0902">Two-component regulatory system</keyword>
<keyword evidence="3" id="KW-0963">Cytoplasm</keyword>
<protein>
    <recommendedName>
        <fullName evidence="2">Stage 0 sporulation protein A homolog</fullName>
    </recommendedName>
</protein>
<dbReference type="Proteomes" id="UP000037392">
    <property type="component" value="Unassembled WGS sequence"/>
</dbReference>
<dbReference type="Pfam" id="PF12833">
    <property type="entry name" value="HTH_18"/>
    <property type="match status" value="1"/>
</dbReference>
<comment type="function">
    <text evidence="9">May play the central regulatory role in sporulation. It may be an element of the effector pathway responsible for the activation of sporulation genes in response to nutritional stress. Spo0A may act in concert with spo0H (a sigma factor) to control the expression of some genes that are critical to the sporulation process.</text>
</comment>
<dbReference type="GO" id="GO:0000160">
    <property type="term" value="P:phosphorelay signal transduction system"/>
    <property type="evidence" value="ECO:0007669"/>
    <property type="project" value="UniProtKB-KW"/>
</dbReference>
<evidence type="ECO:0000256" key="6">
    <source>
        <dbReference type="ARBA" id="ARBA00023015"/>
    </source>
</evidence>
<dbReference type="InterPro" id="IPR018060">
    <property type="entry name" value="HTH_AraC"/>
</dbReference>
<evidence type="ECO:0000256" key="2">
    <source>
        <dbReference type="ARBA" id="ARBA00018672"/>
    </source>
</evidence>
<dbReference type="Gene3D" id="1.10.10.60">
    <property type="entry name" value="Homeodomain-like"/>
    <property type="match status" value="2"/>
</dbReference>
<keyword evidence="7" id="KW-0238">DNA-binding</keyword>
<dbReference type="PANTHER" id="PTHR42713">
    <property type="entry name" value="HISTIDINE KINASE-RELATED"/>
    <property type="match status" value="1"/>
</dbReference>
<dbReference type="InterPro" id="IPR051552">
    <property type="entry name" value="HptR"/>
</dbReference>
<dbReference type="CDD" id="cd17536">
    <property type="entry name" value="REC_YesN-like"/>
    <property type="match status" value="1"/>
</dbReference>
<evidence type="ECO:0000259" key="11">
    <source>
        <dbReference type="PROSITE" id="PS01124"/>
    </source>
</evidence>
<dbReference type="PANTHER" id="PTHR42713:SF3">
    <property type="entry name" value="TRANSCRIPTIONAL REGULATORY PROTEIN HPTR"/>
    <property type="match status" value="1"/>
</dbReference>
<evidence type="ECO:0000256" key="8">
    <source>
        <dbReference type="ARBA" id="ARBA00023163"/>
    </source>
</evidence>
<evidence type="ECO:0000313" key="14">
    <source>
        <dbReference type="Proteomes" id="UP000037392"/>
    </source>
</evidence>
<dbReference type="GeneID" id="93165768"/>
<feature type="domain" description="Response regulatory" evidence="12">
    <location>
        <begin position="3"/>
        <end position="120"/>
    </location>
</feature>
<name>A0A0J9CDI1_9FIRM</name>
<dbReference type="SMART" id="SM00342">
    <property type="entry name" value="HTH_ARAC"/>
    <property type="match status" value="1"/>
</dbReference>
<accession>A0A0J9CDI1</accession>
<comment type="caution">
    <text evidence="13">The sequence shown here is derived from an EMBL/GenBank/DDBJ whole genome shotgun (WGS) entry which is preliminary data.</text>
</comment>
<dbReference type="PATRIC" id="fig|742734.4.peg.1466"/>
<dbReference type="SUPFAM" id="SSF46689">
    <property type="entry name" value="Homeodomain-like"/>
    <property type="match status" value="1"/>
</dbReference>
<evidence type="ECO:0000259" key="12">
    <source>
        <dbReference type="PROSITE" id="PS50110"/>
    </source>
</evidence>
<proteinExistence type="predicted"/>
<dbReference type="Pfam" id="PF00072">
    <property type="entry name" value="Response_reg"/>
    <property type="match status" value="1"/>
</dbReference>
<evidence type="ECO:0000256" key="3">
    <source>
        <dbReference type="ARBA" id="ARBA00022490"/>
    </source>
</evidence>
<dbReference type="GO" id="GO:0043565">
    <property type="term" value="F:sequence-specific DNA binding"/>
    <property type="evidence" value="ECO:0007669"/>
    <property type="project" value="InterPro"/>
</dbReference>
<dbReference type="GO" id="GO:0005737">
    <property type="term" value="C:cytoplasm"/>
    <property type="evidence" value="ECO:0007669"/>
    <property type="project" value="UniProtKB-SubCell"/>
</dbReference>
<organism evidence="13 14">
    <name type="scientific">[Clostridium] citroniae WAL-19142</name>
    <dbReference type="NCBI Taxonomy" id="742734"/>
    <lineage>
        <taxon>Bacteria</taxon>
        <taxon>Bacillati</taxon>
        <taxon>Bacillota</taxon>
        <taxon>Clostridia</taxon>
        <taxon>Lachnospirales</taxon>
        <taxon>Lachnospiraceae</taxon>
        <taxon>Enterocloster</taxon>
    </lineage>
</organism>
<evidence type="ECO:0000256" key="9">
    <source>
        <dbReference type="ARBA" id="ARBA00024867"/>
    </source>
</evidence>
<dbReference type="InterPro" id="IPR009057">
    <property type="entry name" value="Homeodomain-like_sf"/>
</dbReference>
<dbReference type="OrthoDB" id="9794370at2"/>
<dbReference type="EMBL" id="ADLK01000009">
    <property type="protein sequence ID" value="KMW22489.1"/>
    <property type="molecule type" value="Genomic_DNA"/>
</dbReference>
<sequence length="514" mass="59647">MYKVMLVDDEDLEREIMAQTIPWEKVDMELVDMAWNGIEAMDKIRMLVPDIVITDIKMPVMDGIELIRRCQESYPHMMFVVLSGYGEYGYTSKAMELGIRHYILKPCNEETIVEVLLKVGEELTRKKENEVSAKEYQGALERMLPHVKEQILGELITRRQLSRSDEFLLKKFLGERKDEFVLFAVKMDADFDQLDRFALTNILIELMGGEQVIMSTVAGKRMIYLLPAEFADSMPPLALKVQKEFGKYRKTRLCFAMSDVGSIETVYQLYCQIEELYHLGEVEEKQEFLNWSLHREASQDSSFVVDYGRIRSAKTYGEILFEIYASYVKMEIRGLSLDEIQRAYAAALKVLWGDGEMAEGSELSRCVEKRTAGELWEILRPVIETCAGHLHLSMGEGKEEQRMKQILYAIYENLSDPELTLQYLAKEILFMNEDYFGRFFYKHMHEKYSAFLMGIRIGLARRLMEYDPEIRISDLAVRIGYPADGQYFAKVFKKVTGMVPSEYRNTIVALNRAT</sequence>
<evidence type="ECO:0000256" key="1">
    <source>
        <dbReference type="ARBA" id="ARBA00004496"/>
    </source>
</evidence>
<gene>
    <name evidence="13" type="ORF">HMPREF9470_01368</name>
</gene>
<dbReference type="InterPro" id="IPR011006">
    <property type="entry name" value="CheY-like_superfamily"/>
</dbReference>
<dbReference type="Gene3D" id="3.40.50.2300">
    <property type="match status" value="1"/>
</dbReference>
<evidence type="ECO:0000256" key="5">
    <source>
        <dbReference type="ARBA" id="ARBA00023012"/>
    </source>
</evidence>
<evidence type="ECO:0000256" key="7">
    <source>
        <dbReference type="ARBA" id="ARBA00023125"/>
    </source>
</evidence>
<evidence type="ECO:0000256" key="4">
    <source>
        <dbReference type="ARBA" id="ARBA00022553"/>
    </source>
</evidence>
<dbReference type="SUPFAM" id="SSF52172">
    <property type="entry name" value="CheY-like"/>
    <property type="match status" value="1"/>
</dbReference>
<dbReference type="SMART" id="SM00448">
    <property type="entry name" value="REC"/>
    <property type="match status" value="1"/>
</dbReference>